<accession>A0ABN7RQ61</accession>
<dbReference type="EMBL" id="CAJRAY010000016">
    <property type="protein sequence ID" value="CAG5079084.1"/>
    <property type="molecule type" value="Genomic_DNA"/>
</dbReference>
<evidence type="ECO:0000256" key="3">
    <source>
        <dbReference type="ARBA" id="ARBA00022989"/>
    </source>
</evidence>
<keyword evidence="2 5" id="KW-0812">Transmembrane</keyword>
<evidence type="ECO:0000256" key="5">
    <source>
        <dbReference type="SAM" id="Phobius"/>
    </source>
</evidence>
<feature type="transmembrane region" description="Helical" evidence="5">
    <location>
        <begin position="247"/>
        <end position="270"/>
    </location>
</feature>
<protein>
    <submittedName>
        <fullName evidence="7">ABC transporter related protein</fullName>
    </submittedName>
</protein>
<dbReference type="Proteomes" id="UP000681526">
    <property type="component" value="Unassembled WGS sequence"/>
</dbReference>
<feature type="transmembrane region" description="Helical" evidence="5">
    <location>
        <begin position="213"/>
        <end position="241"/>
    </location>
</feature>
<evidence type="ECO:0000256" key="4">
    <source>
        <dbReference type="ARBA" id="ARBA00023136"/>
    </source>
</evidence>
<dbReference type="InterPro" id="IPR013525">
    <property type="entry name" value="ABC2_TM"/>
</dbReference>
<feature type="domain" description="ABC transmembrane type-2" evidence="6">
    <location>
        <begin position="134"/>
        <end position="363"/>
    </location>
</feature>
<keyword evidence="8" id="KW-1185">Reference proteome</keyword>
<comment type="subcellular location">
    <subcellularLocation>
        <location evidence="1">Membrane</location>
        <topology evidence="1">Multi-pass membrane protein</topology>
    </subcellularLocation>
</comment>
<evidence type="ECO:0000313" key="7">
    <source>
        <dbReference type="EMBL" id="CAG5079084.1"/>
    </source>
</evidence>
<reference evidence="7 8" key="1">
    <citation type="submission" date="2021-04" db="EMBL/GenBank/DDBJ databases">
        <authorList>
            <person name="Rakotoarivonina H."/>
        </authorList>
    </citation>
    <scope>NUCLEOTIDE SEQUENCE [LARGE SCALE GENOMIC DNA]</scope>
    <source>
        <strain evidence="7 8">XE</strain>
    </source>
</reference>
<evidence type="ECO:0000313" key="8">
    <source>
        <dbReference type="Proteomes" id="UP000681526"/>
    </source>
</evidence>
<feature type="transmembrane region" description="Helical" evidence="5">
    <location>
        <begin position="25"/>
        <end position="44"/>
    </location>
</feature>
<proteinExistence type="predicted"/>
<keyword evidence="3 5" id="KW-1133">Transmembrane helix</keyword>
<feature type="transmembrane region" description="Helical" evidence="5">
    <location>
        <begin position="338"/>
        <end position="360"/>
    </location>
</feature>
<dbReference type="PROSITE" id="PS51012">
    <property type="entry name" value="ABC_TM2"/>
    <property type="match status" value="1"/>
</dbReference>
<evidence type="ECO:0000256" key="2">
    <source>
        <dbReference type="ARBA" id="ARBA00022692"/>
    </source>
</evidence>
<dbReference type="InterPro" id="IPR047817">
    <property type="entry name" value="ABC2_TM_bact-type"/>
</dbReference>
<feature type="transmembrane region" description="Helical" evidence="5">
    <location>
        <begin position="282"/>
        <end position="308"/>
    </location>
</feature>
<evidence type="ECO:0000256" key="1">
    <source>
        <dbReference type="ARBA" id="ARBA00004141"/>
    </source>
</evidence>
<gene>
    <name evidence="7" type="primary">txxe 218</name>
    <name evidence="7" type="ORF">TXXE_02815</name>
</gene>
<feature type="transmembrane region" description="Helical" evidence="5">
    <location>
        <begin position="171"/>
        <end position="193"/>
    </location>
</feature>
<keyword evidence="4 5" id="KW-0472">Membrane</keyword>
<organism evidence="7 8">
    <name type="scientific">Thermobacillus xylanilyticus</name>
    <dbReference type="NCBI Taxonomy" id="76633"/>
    <lineage>
        <taxon>Bacteria</taxon>
        <taxon>Bacillati</taxon>
        <taxon>Bacillota</taxon>
        <taxon>Bacilli</taxon>
        <taxon>Bacillales</taxon>
        <taxon>Paenibacillaceae</taxon>
        <taxon>Thermobacillus</taxon>
    </lineage>
</organism>
<comment type="caution">
    <text evidence="7">The sequence shown here is derived from an EMBL/GenBank/DDBJ whole genome shotgun (WGS) entry which is preliminary data.</text>
</comment>
<dbReference type="PANTHER" id="PTHR43027">
    <property type="entry name" value="DOXORUBICIN RESISTANCE ABC TRANSPORTER PERMEASE PROTEIN DRRC-RELATED"/>
    <property type="match status" value="1"/>
</dbReference>
<dbReference type="Pfam" id="PF12698">
    <property type="entry name" value="ABC2_membrane_3"/>
    <property type="match status" value="1"/>
</dbReference>
<dbReference type="InterPro" id="IPR052902">
    <property type="entry name" value="ABC-2_transporter"/>
</dbReference>
<dbReference type="RefSeq" id="WP_213483383.1">
    <property type="nucleotide sequence ID" value="NZ_CAJRAY010000016.1"/>
</dbReference>
<dbReference type="PANTHER" id="PTHR43027:SF2">
    <property type="entry name" value="TRANSPORT PERMEASE PROTEIN"/>
    <property type="match status" value="1"/>
</dbReference>
<evidence type="ECO:0000259" key="6">
    <source>
        <dbReference type="PROSITE" id="PS51012"/>
    </source>
</evidence>
<name>A0ABN7RQ61_THEXY</name>
<sequence length="367" mass="39659">MAKNMKQLRMLFDAQIKETFRERQVWFWSIMFPVLLLVIFMIIFGGNSDFSAKVAIVGDKSGAAAEAFVQSAEATGVLKIEQDLDLQEAEKRLKDKRLDAVFVLPDSSETGDFGLLLNAEGQTSSTSQALGSIAGQLTAAANQAATGTAPAFDLKTEYVSASNNRLKVSDFLLSGVIALSIAQSGLFGMVGLVEIRRKGLLKRLKMTPVNMRLFGVANVGARFALSIVQVILLTLIGVVAFRANVDFSPLTFLLIFIVGTLAFSGLGYLISAASKTLESYMGISNLVSFIMMFLSGIFIDVNVLPGYLKPVSHVMPLTYFVDGIRGGMIYGSGMNADMWLNLAVLAAWGGVSFILATLLFRRRSASL</sequence>